<dbReference type="InterPro" id="IPR013094">
    <property type="entry name" value="AB_hydrolase_3"/>
</dbReference>
<dbReference type="InterPro" id="IPR029058">
    <property type="entry name" value="AB_hydrolase_fold"/>
</dbReference>
<dbReference type="Pfam" id="PF07859">
    <property type="entry name" value="Abhydrolase_3"/>
    <property type="match status" value="1"/>
</dbReference>
<dbReference type="SUPFAM" id="SSF53474">
    <property type="entry name" value="alpha/beta-Hydrolases"/>
    <property type="match status" value="1"/>
</dbReference>
<comment type="similarity">
    <text evidence="1">Belongs to the 'GDXG' lipolytic enzyme family.</text>
</comment>
<dbReference type="PANTHER" id="PTHR48081:SF30">
    <property type="entry name" value="ACETYL-HYDROLASE LIPR-RELATED"/>
    <property type="match status" value="1"/>
</dbReference>
<dbReference type="PANTHER" id="PTHR48081">
    <property type="entry name" value="AB HYDROLASE SUPERFAMILY PROTEIN C4A8.06C"/>
    <property type="match status" value="1"/>
</dbReference>
<accession>A0A1F2WT33</accession>
<reference evidence="4 5" key="1">
    <citation type="journal article" date="2016" name="Nat. Commun.">
        <title>Thousands of microbial genomes shed light on interconnected biogeochemical processes in an aquifer system.</title>
        <authorList>
            <person name="Anantharaman K."/>
            <person name="Brown C.T."/>
            <person name="Hug L.A."/>
            <person name="Sharon I."/>
            <person name="Castelle C.J."/>
            <person name="Probst A.J."/>
            <person name="Thomas B.C."/>
            <person name="Singh A."/>
            <person name="Wilkins M.J."/>
            <person name="Karaoz U."/>
            <person name="Brodie E.L."/>
            <person name="Williams K.H."/>
            <person name="Hubbard S.S."/>
            <person name="Banfield J.F."/>
        </authorList>
    </citation>
    <scope>NUCLEOTIDE SEQUENCE [LARGE SCALE GENOMIC DNA]</scope>
</reference>
<dbReference type="Proteomes" id="UP000177876">
    <property type="component" value="Unassembled WGS sequence"/>
</dbReference>
<dbReference type="EMBL" id="MELK01000008">
    <property type="protein sequence ID" value="OFW59973.1"/>
    <property type="molecule type" value="Genomic_DNA"/>
</dbReference>
<name>A0A1F2WT33_9ACTN</name>
<dbReference type="Gene3D" id="3.40.50.1820">
    <property type="entry name" value="alpha/beta hydrolase"/>
    <property type="match status" value="1"/>
</dbReference>
<feature type="domain" description="Alpha/beta hydrolase fold-3" evidence="3">
    <location>
        <begin position="54"/>
        <end position="254"/>
    </location>
</feature>
<protein>
    <recommendedName>
        <fullName evidence="3">Alpha/beta hydrolase fold-3 domain-containing protein</fullName>
    </recommendedName>
</protein>
<evidence type="ECO:0000256" key="2">
    <source>
        <dbReference type="ARBA" id="ARBA00022801"/>
    </source>
</evidence>
<evidence type="ECO:0000313" key="4">
    <source>
        <dbReference type="EMBL" id="OFW59973.1"/>
    </source>
</evidence>
<dbReference type="InterPro" id="IPR050300">
    <property type="entry name" value="GDXG_lipolytic_enzyme"/>
</dbReference>
<evidence type="ECO:0000256" key="1">
    <source>
        <dbReference type="ARBA" id="ARBA00010515"/>
    </source>
</evidence>
<dbReference type="InterPro" id="IPR002168">
    <property type="entry name" value="Lipase_GDXG_HIS_AS"/>
</dbReference>
<evidence type="ECO:0000313" key="5">
    <source>
        <dbReference type="Proteomes" id="UP000177876"/>
    </source>
</evidence>
<dbReference type="STRING" id="1797197.A2Y75_07790"/>
<dbReference type="GO" id="GO:0004806">
    <property type="term" value="F:triacylglycerol lipase activity"/>
    <property type="evidence" value="ECO:0007669"/>
    <property type="project" value="TreeGrafter"/>
</dbReference>
<gene>
    <name evidence="4" type="ORF">A2Y75_07790</name>
</gene>
<evidence type="ECO:0000259" key="3">
    <source>
        <dbReference type="Pfam" id="PF07859"/>
    </source>
</evidence>
<dbReference type="AlphaFoldDB" id="A0A1F2WT33"/>
<organism evidence="4 5">
    <name type="scientific">Candidatus Solincola sediminis</name>
    <dbReference type="NCBI Taxonomy" id="1797199"/>
    <lineage>
        <taxon>Bacteria</taxon>
        <taxon>Bacillati</taxon>
        <taxon>Actinomycetota</taxon>
        <taxon>Candidatus Geothermincolia</taxon>
        <taxon>Candidatus Geothermincolales</taxon>
        <taxon>Candidatus Geothermincolaceae</taxon>
        <taxon>Candidatus Solincola</taxon>
    </lineage>
</organism>
<proteinExistence type="inferred from homology"/>
<sequence>MRGETPVENARVEFERLMSSYTGDLADVTREEAICSGVPASWILTPHAIYNRVVLYFHGGGFTMGSVQSHLEILSRISRPLSARVLAIDYRLAPEHPFPAAIEDCVSAYRWLLRSGISPDQMVLAGSSAGAGLVMSTLLMLRDCNDPQPAAAVCLCPFVDMTLQGDSLTANHGRDWVTKSRVEAIVETYLAGADPAQPLASPVLADLSGLPPILIQAGRNEILVDDARRLAAYASSDGVQIELDIWPEMIHMWQLFAAAIPEGAEAIEKMAKLLKKSVRAWSE</sequence>
<dbReference type="PROSITE" id="PS01173">
    <property type="entry name" value="LIPASE_GDXG_HIS"/>
    <property type="match status" value="1"/>
</dbReference>
<keyword evidence="2" id="KW-0378">Hydrolase</keyword>
<comment type="caution">
    <text evidence="4">The sequence shown here is derived from an EMBL/GenBank/DDBJ whole genome shotgun (WGS) entry which is preliminary data.</text>
</comment>